<dbReference type="STRING" id="1619313.EM595_3169"/>
<dbReference type="AlphaFoldDB" id="A0A0U5L7U8"/>
<dbReference type="Proteomes" id="UP000059419">
    <property type="component" value="Chromosome 1"/>
</dbReference>
<sequence length="44" mass="4767">MFCPVHHKANVYLIVNKNAALARRLKKAGDYPVFAGAFSTADCG</sequence>
<accession>A0A0U5L7U8</accession>
<evidence type="ECO:0000313" key="1">
    <source>
        <dbReference type="EMBL" id="CUU25400.1"/>
    </source>
</evidence>
<protein>
    <submittedName>
        <fullName evidence="1">Uncharacterized protein</fullName>
    </submittedName>
</protein>
<name>A0A0U5L7U8_9GAMM</name>
<organism evidence="1 2">
    <name type="scientific">Duffyella gerundensis</name>
    <dbReference type="NCBI Taxonomy" id="1619313"/>
    <lineage>
        <taxon>Bacteria</taxon>
        <taxon>Pseudomonadati</taxon>
        <taxon>Pseudomonadota</taxon>
        <taxon>Gammaproteobacteria</taxon>
        <taxon>Enterobacterales</taxon>
        <taxon>Erwiniaceae</taxon>
        <taxon>Duffyella</taxon>
    </lineage>
</organism>
<proteinExistence type="predicted"/>
<keyword evidence="2" id="KW-1185">Reference proteome</keyword>
<dbReference type="EMBL" id="LN907827">
    <property type="protein sequence ID" value="CUU25400.1"/>
    <property type="molecule type" value="Genomic_DNA"/>
</dbReference>
<dbReference type="PATRIC" id="fig|1619313.3.peg.3289"/>
<gene>
    <name evidence="1" type="ORF">EM595_3169</name>
</gene>
<reference evidence="2" key="1">
    <citation type="submission" date="2015-11" db="EMBL/GenBank/DDBJ databases">
        <authorList>
            <person name="Blom J."/>
        </authorList>
    </citation>
    <scope>NUCLEOTIDE SEQUENCE [LARGE SCALE GENOMIC DNA]</scope>
</reference>
<dbReference type="KEGG" id="ege:EM595_3169"/>
<evidence type="ECO:0000313" key="2">
    <source>
        <dbReference type="Proteomes" id="UP000059419"/>
    </source>
</evidence>